<proteinExistence type="predicted"/>
<reference evidence="1 2" key="1">
    <citation type="submission" date="2018-08" db="EMBL/GenBank/DDBJ databases">
        <title>Meiothermus granaticius genome AF-68 sequencing project.</title>
        <authorList>
            <person name="Da Costa M.S."/>
            <person name="Albuquerque L."/>
            <person name="Raposo P."/>
            <person name="Froufe H.J.C."/>
            <person name="Barroso C.S."/>
            <person name="Egas C."/>
        </authorList>
    </citation>
    <scope>NUCLEOTIDE SEQUENCE [LARGE SCALE GENOMIC DNA]</scope>
    <source>
        <strain evidence="1 2">AF-68</strain>
    </source>
</reference>
<evidence type="ECO:0000313" key="1">
    <source>
        <dbReference type="EMBL" id="RIH91785.1"/>
    </source>
</evidence>
<dbReference type="EMBL" id="QWLB01000032">
    <property type="protein sequence ID" value="RIH91785.1"/>
    <property type="molecule type" value="Genomic_DNA"/>
</dbReference>
<dbReference type="Proteomes" id="UP000266178">
    <property type="component" value="Unassembled WGS sequence"/>
</dbReference>
<dbReference type="AlphaFoldDB" id="A0A399F7S4"/>
<protein>
    <submittedName>
        <fullName evidence="1">Uncharacterized protein</fullName>
    </submittedName>
</protein>
<comment type="caution">
    <text evidence="1">The sequence shown here is derived from an EMBL/GenBank/DDBJ whole genome shotgun (WGS) entry which is preliminary data.</text>
</comment>
<sequence>MRINFSPLVLRGSRFLSLRGVGLLALMGLALAQSLVPAPRPETPGALSRCQEVFSGLKPLFLYAERLAPERFLIRGVLGNRGLPLTRITLSGNFTPVPLGLEDLAVQAVRPVLDRGRLLDQAARLFDGVGQGISLGNWYTQEVRAYRCYLTYQGRVVGVFRLDLNLQPISEPKLLQAYRRAPLRYPAFEPSSTPQ</sequence>
<accession>A0A399F7S4</accession>
<keyword evidence="2" id="KW-1185">Reference proteome</keyword>
<organism evidence="1 2">
    <name type="scientific">Meiothermus granaticius NBRC 107808</name>
    <dbReference type="NCBI Taxonomy" id="1227551"/>
    <lineage>
        <taxon>Bacteria</taxon>
        <taxon>Thermotogati</taxon>
        <taxon>Deinococcota</taxon>
        <taxon>Deinococci</taxon>
        <taxon>Thermales</taxon>
        <taxon>Thermaceae</taxon>
        <taxon>Meiothermus</taxon>
    </lineage>
</organism>
<evidence type="ECO:0000313" key="2">
    <source>
        <dbReference type="Proteomes" id="UP000266178"/>
    </source>
</evidence>
<dbReference type="RefSeq" id="WP_170146459.1">
    <property type="nucleotide sequence ID" value="NZ_BJXM01000016.1"/>
</dbReference>
<name>A0A399F7S4_9DEIN</name>
<gene>
    <name evidence="1" type="ORF">Mgrana_02285</name>
</gene>